<dbReference type="PRINTS" id="PR02098">
    <property type="entry name" value="HYLETHALUSS1"/>
</dbReference>
<feature type="region of interest" description="Disordered" evidence="8">
    <location>
        <begin position="171"/>
        <end position="231"/>
    </location>
</feature>
<evidence type="ECO:0000256" key="1">
    <source>
        <dbReference type="ARBA" id="ARBA00004114"/>
    </source>
</evidence>
<evidence type="ECO:0000256" key="7">
    <source>
        <dbReference type="ARBA" id="ARBA00023273"/>
    </source>
</evidence>
<keyword evidence="7" id="KW-0966">Cell projection</keyword>
<dbReference type="GeneID" id="106495329"/>
<keyword evidence="6" id="KW-0206">Cytoskeleton</keyword>
<proteinExistence type="inferred from homology"/>
<evidence type="ECO:0000256" key="2">
    <source>
        <dbReference type="ARBA" id="ARBA00004138"/>
    </source>
</evidence>
<keyword evidence="5" id="KW-0970">Cilium biogenesis/degradation</keyword>
<feature type="domain" description="Centriolar and ciliogenesis-associated protein HYLS1 C-terminal" evidence="9">
    <location>
        <begin position="224"/>
        <end position="312"/>
    </location>
</feature>
<keyword evidence="4" id="KW-0963">Cytoplasm</keyword>
<organism evidence="10 11">
    <name type="scientific">Apteryx mantelli</name>
    <name type="common">North Island brown kiwi</name>
    <dbReference type="NCBI Taxonomy" id="2696672"/>
    <lineage>
        <taxon>Eukaryota</taxon>
        <taxon>Metazoa</taxon>
        <taxon>Chordata</taxon>
        <taxon>Craniata</taxon>
        <taxon>Vertebrata</taxon>
        <taxon>Euteleostomi</taxon>
        <taxon>Archelosauria</taxon>
        <taxon>Archosauria</taxon>
        <taxon>Dinosauria</taxon>
        <taxon>Saurischia</taxon>
        <taxon>Theropoda</taxon>
        <taxon>Coelurosauria</taxon>
        <taxon>Aves</taxon>
        <taxon>Palaeognathae</taxon>
        <taxon>Apterygiformes</taxon>
        <taxon>Apterygidae</taxon>
        <taxon>Apteryx</taxon>
    </lineage>
</organism>
<comment type="subcellular location">
    <subcellularLocation>
        <location evidence="2">Cell projection</location>
        <location evidence="2">Cilium</location>
    </subcellularLocation>
    <subcellularLocation>
        <location evidence="1">Cytoplasm</location>
        <location evidence="1">Cytoskeleton</location>
        <location evidence="1">Microtubule organizing center</location>
        <location evidence="1">Centrosome</location>
        <location evidence="1">Centriole</location>
    </subcellularLocation>
</comment>
<sequence>MLQDLCFRDVRLRSGWSNVAMTIPQSGHRSSADGAEEMLGADGSRWAALTDEERLAGAAALALSQLYAEQGDGDGRGGAWALPCYDPYSKASVASGARPALPMLLRHEQTEPGASRGARRLVMKRKVLRRRPDGGVEVSDESLASEPDTGAESDPDIWNLRHLSSRLEDSISEGEIESTGSFLNDSPLELSHHRHSPPFLDFQGRSSPSSQQDTSAAGQPKSFIPPRLEQLGRNRGKTDRVAKYLEYKRDWETFRIPGEDQRRELRWGIREQMLCKPDLPSKPQHAYVPNAYVAPTEKKRAALRWEVRCDLANGLLPRKSSSS</sequence>
<evidence type="ECO:0000256" key="8">
    <source>
        <dbReference type="SAM" id="MobiDB-lite"/>
    </source>
</evidence>
<dbReference type="Proteomes" id="UP001652627">
    <property type="component" value="Chromosome 23"/>
</dbReference>
<evidence type="ECO:0000256" key="4">
    <source>
        <dbReference type="ARBA" id="ARBA00022490"/>
    </source>
</evidence>
<evidence type="ECO:0000313" key="11">
    <source>
        <dbReference type="RefSeq" id="XP_067166186.1"/>
    </source>
</evidence>
<evidence type="ECO:0000256" key="6">
    <source>
        <dbReference type="ARBA" id="ARBA00023212"/>
    </source>
</evidence>
<name>A0ABM4FML0_9AVES</name>
<dbReference type="InterPro" id="IPR027918">
    <property type="entry name" value="HYLS1_C_dom"/>
</dbReference>
<accession>A0ABM4FML0</accession>
<reference evidence="11" key="1">
    <citation type="submission" date="2025-08" db="UniProtKB">
        <authorList>
            <consortium name="RefSeq"/>
        </authorList>
    </citation>
    <scope>IDENTIFICATION</scope>
    <source>
        <tissue evidence="11">Blood</tissue>
    </source>
</reference>
<protein>
    <submittedName>
        <fullName evidence="11">Centriolar and ciliogenesis-associated protein HYLS1 isoform X1</fullName>
    </submittedName>
</protein>
<dbReference type="PANTHER" id="PTHR34174:SF1">
    <property type="entry name" value="CENTRIOLAR AND CILIOGENESIS-ASSOCIATED PROTEIN HYLS1"/>
    <property type="match status" value="1"/>
</dbReference>
<feature type="compositionally biased region" description="Polar residues" evidence="8">
    <location>
        <begin position="204"/>
        <end position="217"/>
    </location>
</feature>
<feature type="region of interest" description="Disordered" evidence="8">
    <location>
        <begin position="131"/>
        <end position="157"/>
    </location>
</feature>
<evidence type="ECO:0000256" key="3">
    <source>
        <dbReference type="ARBA" id="ARBA00010091"/>
    </source>
</evidence>
<dbReference type="InterPro" id="IPR026227">
    <property type="entry name" value="HYLS1"/>
</dbReference>
<comment type="similarity">
    <text evidence="3">Belongs to the HYLS1 family.</text>
</comment>
<evidence type="ECO:0000259" key="9">
    <source>
        <dbReference type="Pfam" id="PF15311"/>
    </source>
</evidence>
<gene>
    <name evidence="11" type="primary">HYLS1</name>
</gene>
<evidence type="ECO:0000256" key="5">
    <source>
        <dbReference type="ARBA" id="ARBA00022794"/>
    </source>
</evidence>
<dbReference type="InterPro" id="IPR052319">
    <property type="entry name" value="Centriolar_ciliogenesis_assoc"/>
</dbReference>
<evidence type="ECO:0000313" key="10">
    <source>
        <dbReference type="Proteomes" id="UP001652627"/>
    </source>
</evidence>
<keyword evidence="10" id="KW-1185">Reference proteome</keyword>
<dbReference type="Pfam" id="PF15311">
    <property type="entry name" value="HYLS1_C"/>
    <property type="match status" value="1"/>
</dbReference>
<dbReference type="PANTHER" id="PTHR34174">
    <property type="entry name" value="HYDROLETHALUS SYNDROME PROTEIN 1"/>
    <property type="match status" value="1"/>
</dbReference>
<dbReference type="RefSeq" id="XP_067166186.1">
    <property type="nucleotide sequence ID" value="XM_067310085.1"/>
</dbReference>